<evidence type="ECO:0000313" key="2">
    <source>
        <dbReference type="EMBL" id="CAG1967110.1"/>
    </source>
</evidence>
<accession>A0A4E9E4T4</accession>
<protein>
    <submittedName>
        <fullName evidence="3">Uncharacterized protein</fullName>
    </submittedName>
</protein>
<evidence type="ECO:0000313" key="3">
    <source>
        <dbReference type="EMBL" id="VIO51723.1"/>
    </source>
</evidence>
<dbReference type="EMBL" id="CAJPIJ010000074">
    <property type="protein sequence ID" value="CAG1967110.1"/>
    <property type="molecule type" value="Genomic_DNA"/>
</dbReference>
<reference evidence="3" key="1">
    <citation type="submission" date="2019-04" db="EMBL/GenBank/DDBJ databases">
        <authorList>
            <person name="Melise S."/>
            <person name="Noan J."/>
            <person name="Okalmin O."/>
        </authorList>
    </citation>
    <scope>NUCLEOTIDE SEQUENCE</scope>
    <source>
        <strain evidence="3">FN9</strain>
    </source>
</reference>
<gene>
    <name evidence="3" type="ORF">FUG_LOCUS456</name>
    <name evidence="2" type="ORF">MDCFG202_LOCUS47836</name>
</gene>
<proteinExistence type="predicted"/>
<dbReference type="AlphaFoldDB" id="A0A4E9E4T4"/>
<name>A0A4E9E4T4_GIBZA</name>
<feature type="region of interest" description="Disordered" evidence="1">
    <location>
        <begin position="70"/>
        <end position="100"/>
    </location>
</feature>
<dbReference type="Proteomes" id="UP000746612">
    <property type="component" value="Unassembled WGS sequence"/>
</dbReference>
<sequence>MPGKHLTVPWVSWVGQDKVDLGHFHHRDPVANSSSAPGDNGQTGGSMQACNVPLGIKYEVTALPSVAASVSLSRTSTPPHHRQDRTSVDRTLPFDSYVYE</sequence>
<feature type="region of interest" description="Disordered" evidence="1">
    <location>
        <begin position="24"/>
        <end position="47"/>
    </location>
</feature>
<dbReference type="EMBL" id="CAAKMV010000009">
    <property type="protein sequence ID" value="VIO51723.1"/>
    <property type="molecule type" value="Genomic_DNA"/>
</dbReference>
<reference evidence="2" key="2">
    <citation type="submission" date="2021-03" db="EMBL/GenBank/DDBJ databases">
        <authorList>
            <person name="Alouane T."/>
            <person name="Langin T."/>
            <person name="Bonhomme L."/>
        </authorList>
    </citation>
    <scope>NUCLEOTIDE SEQUENCE</scope>
    <source>
        <strain evidence="2">MDC_Fg202</strain>
    </source>
</reference>
<organism evidence="3">
    <name type="scientific">Gibberella zeae</name>
    <name type="common">Wheat head blight fungus</name>
    <name type="synonym">Fusarium graminearum</name>
    <dbReference type="NCBI Taxonomy" id="5518"/>
    <lineage>
        <taxon>Eukaryota</taxon>
        <taxon>Fungi</taxon>
        <taxon>Dikarya</taxon>
        <taxon>Ascomycota</taxon>
        <taxon>Pezizomycotina</taxon>
        <taxon>Sordariomycetes</taxon>
        <taxon>Hypocreomycetidae</taxon>
        <taxon>Hypocreales</taxon>
        <taxon>Nectriaceae</taxon>
        <taxon>Fusarium</taxon>
    </lineage>
</organism>
<evidence type="ECO:0000256" key="1">
    <source>
        <dbReference type="SAM" id="MobiDB-lite"/>
    </source>
</evidence>